<feature type="domain" description="Thioredoxin" evidence="1">
    <location>
        <begin position="1"/>
        <end position="99"/>
    </location>
</feature>
<organism evidence="2">
    <name type="scientific">Oppiella nova</name>
    <dbReference type="NCBI Taxonomy" id="334625"/>
    <lineage>
        <taxon>Eukaryota</taxon>
        <taxon>Metazoa</taxon>
        <taxon>Ecdysozoa</taxon>
        <taxon>Arthropoda</taxon>
        <taxon>Chelicerata</taxon>
        <taxon>Arachnida</taxon>
        <taxon>Acari</taxon>
        <taxon>Acariformes</taxon>
        <taxon>Sarcoptiformes</taxon>
        <taxon>Oribatida</taxon>
        <taxon>Brachypylina</taxon>
        <taxon>Oppioidea</taxon>
        <taxon>Oppiidae</taxon>
        <taxon>Oppiella</taxon>
    </lineage>
</organism>
<reference evidence="2" key="1">
    <citation type="submission" date="2020-11" db="EMBL/GenBank/DDBJ databases">
        <authorList>
            <person name="Tran Van P."/>
        </authorList>
    </citation>
    <scope>NUCLEOTIDE SEQUENCE</scope>
</reference>
<dbReference type="InterPro" id="IPR052460">
    <property type="entry name" value="ER_disulfide_reductase"/>
</dbReference>
<dbReference type="EMBL" id="CAJPVJ010024645">
    <property type="protein sequence ID" value="CAG2178832.1"/>
    <property type="molecule type" value="Genomic_DNA"/>
</dbReference>
<dbReference type="AlphaFoldDB" id="A0A7R9QX45"/>
<dbReference type="GO" id="GO:0051787">
    <property type="term" value="F:misfolded protein binding"/>
    <property type="evidence" value="ECO:0007669"/>
    <property type="project" value="TreeGrafter"/>
</dbReference>
<dbReference type="GO" id="GO:0005788">
    <property type="term" value="C:endoplasmic reticulum lumen"/>
    <property type="evidence" value="ECO:0007669"/>
    <property type="project" value="TreeGrafter"/>
</dbReference>
<dbReference type="InterPro" id="IPR013766">
    <property type="entry name" value="Thioredoxin_domain"/>
</dbReference>
<dbReference type="PANTHER" id="PTHR44340:SF1">
    <property type="entry name" value="DNAJ HOMOLOG SUBFAMILY C MEMBER 10"/>
    <property type="match status" value="1"/>
</dbReference>
<dbReference type="GO" id="GO:0015035">
    <property type="term" value="F:protein-disulfide reductase activity"/>
    <property type="evidence" value="ECO:0007669"/>
    <property type="project" value="TreeGrafter"/>
</dbReference>
<dbReference type="GO" id="GO:0016671">
    <property type="term" value="F:oxidoreductase activity, acting on a sulfur group of donors, disulfide as acceptor"/>
    <property type="evidence" value="ECO:0007669"/>
    <property type="project" value="TreeGrafter"/>
</dbReference>
<dbReference type="PROSITE" id="PS51352">
    <property type="entry name" value="THIOREDOXIN_2"/>
    <property type="match status" value="1"/>
</dbReference>
<dbReference type="Proteomes" id="UP000728032">
    <property type="component" value="Unassembled WGS sequence"/>
</dbReference>
<dbReference type="InterPro" id="IPR036249">
    <property type="entry name" value="Thioredoxin-like_sf"/>
</dbReference>
<name>A0A7R9QX45_9ACAR</name>
<dbReference type="Pfam" id="PF00085">
    <property type="entry name" value="Thioredoxin"/>
    <property type="match status" value="1"/>
</dbReference>
<dbReference type="EMBL" id="OC939470">
    <property type="protein sequence ID" value="CAD7661696.1"/>
    <property type="molecule type" value="Genomic_DNA"/>
</dbReference>
<evidence type="ECO:0000259" key="1">
    <source>
        <dbReference type="PROSITE" id="PS51352"/>
    </source>
</evidence>
<gene>
    <name evidence="2" type="ORF">ONB1V03_LOCUS18256</name>
</gene>
<keyword evidence="3" id="KW-1185">Reference proteome</keyword>
<protein>
    <recommendedName>
        <fullName evidence="1">Thioredoxin domain-containing protein</fullName>
    </recommendedName>
</protein>
<dbReference type="GO" id="GO:0036498">
    <property type="term" value="P:IRE1-mediated unfolded protein response"/>
    <property type="evidence" value="ECO:0007669"/>
    <property type="project" value="TreeGrafter"/>
</dbReference>
<proteinExistence type="predicted"/>
<evidence type="ECO:0000313" key="2">
    <source>
        <dbReference type="EMBL" id="CAD7661696.1"/>
    </source>
</evidence>
<sequence>MFKKLIKSKTVWLIDFYTPWCSHCTYFAPEFEVISKKLKGKVKTGKVNCQTLGHLCREAAVNAYPTLKLYDKSAKSAKGIPVEGFGAKDIVPFVENFLSDSSQENIIRDEL</sequence>
<dbReference type="PANTHER" id="PTHR44340">
    <property type="entry name" value="DNAJ HOMOLOG SUBFAMILY C MEMBER 10"/>
    <property type="match status" value="1"/>
</dbReference>
<evidence type="ECO:0000313" key="3">
    <source>
        <dbReference type="Proteomes" id="UP000728032"/>
    </source>
</evidence>
<dbReference type="Gene3D" id="3.40.30.10">
    <property type="entry name" value="Glutaredoxin"/>
    <property type="match status" value="1"/>
</dbReference>
<dbReference type="PRINTS" id="PR00421">
    <property type="entry name" value="THIOREDOXIN"/>
</dbReference>
<dbReference type="OrthoDB" id="10264505at2759"/>
<accession>A0A7R9QX45</accession>
<dbReference type="SUPFAM" id="SSF52833">
    <property type="entry name" value="Thioredoxin-like"/>
    <property type="match status" value="1"/>
</dbReference>